<dbReference type="PANTHER" id="PTHR43065">
    <property type="entry name" value="SENSOR HISTIDINE KINASE"/>
    <property type="match status" value="1"/>
</dbReference>
<comment type="caution">
    <text evidence="15">The sequence shown here is derived from an EMBL/GenBank/DDBJ whole genome shotgun (WGS) entry which is preliminary data.</text>
</comment>
<name>W4QNK5_HALA3</name>
<comment type="subcellular location">
    <subcellularLocation>
        <location evidence="2">Cell membrane</location>
        <topology evidence="2">Multi-pass membrane protein</topology>
    </subcellularLocation>
</comment>
<feature type="transmembrane region" description="Helical" evidence="13">
    <location>
        <begin position="129"/>
        <end position="151"/>
    </location>
</feature>
<organism evidence="15 16">
    <name type="scientific">Halalkalibacter akibai (strain ATCC 43226 / DSM 21942 / CIP 109018 / JCM 9157 / 1139)</name>
    <name type="common">Bacillus akibai</name>
    <dbReference type="NCBI Taxonomy" id="1236973"/>
    <lineage>
        <taxon>Bacteria</taxon>
        <taxon>Bacillati</taxon>
        <taxon>Bacillota</taxon>
        <taxon>Bacilli</taxon>
        <taxon>Bacillales</taxon>
        <taxon>Bacillaceae</taxon>
        <taxon>Halalkalibacter</taxon>
    </lineage>
</organism>
<dbReference type="GO" id="GO:0005886">
    <property type="term" value="C:plasma membrane"/>
    <property type="evidence" value="ECO:0007669"/>
    <property type="project" value="UniProtKB-SubCell"/>
</dbReference>
<feature type="transmembrane region" description="Helical" evidence="13">
    <location>
        <begin position="35"/>
        <end position="59"/>
    </location>
</feature>
<feature type="transmembrane region" description="Helical" evidence="13">
    <location>
        <begin position="65"/>
        <end position="87"/>
    </location>
</feature>
<feature type="domain" description="Signal transduction histidine kinase dimerisation/phosphoacceptor" evidence="14">
    <location>
        <begin position="201"/>
        <end position="267"/>
    </location>
</feature>
<evidence type="ECO:0000313" key="16">
    <source>
        <dbReference type="Proteomes" id="UP000018896"/>
    </source>
</evidence>
<evidence type="ECO:0000256" key="4">
    <source>
        <dbReference type="ARBA" id="ARBA00022475"/>
    </source>
</evidence>
<keyword evidence="16" id="KW-1185">Reference proteome</keyword>
<evidence type="ECO:0000256" key="10">
    <source>
        <dbReference type="ARBA" id="ARBA00022989"/>
    </source>
</evidence>
<dbReference type="Gene3D" id="1.10.287.130">
    <property type="match status" value="1"/>
</dbReference>
<evidence type="ECO:0000256" key="2">
    <source>
        <dbReference type="ARBA" id="ARBA00004651"/>
    </source>
</evidence>
<dbReference type="Pfam" id="PF07694">
    <property type="entry name" value="5TM-5TMR_LYT"/>
    <property type="match status" value="1"/>
</dbReference>
<keyword evidence="12 13" id="KW-0472">Membrane</keyword>
<keyword evidence="11" id="KW-0902">Two-component regulatory system</keyword>
<feature type="transmembrane region" description="Helical" evidence="13">
    <location>
        <begin position="99"/>
        <end position="117"/>
    </location>
</feature>
<dbReference type="eggNOG" id="COG4191">
    <property type="taxonomic scope" value="Bacteria"/>
</dbReference>
<protein>
    <recommendedName>
        <fullName evidence="3">histidine kinase</fullName>
        <ecNumber evidence="3">2.7.13.3</ecNumber>
    </recommendedName>
</protein>
<keyword evidence="6 13" id="KW-0812">Transmembrane</keyword>
<keyword evidence="9" id="KW-0067">ATP-binding</keyword>
<evidence type="ECO:0000256" key="7">
    <source>
        <dbReference type="ARBA" id="ARBA00022741"/>
    </source>
</evidence>
<dbReference type="GO" id="GO:0000155">
    <property type="term" value="F:phosphorelay sensor kinase activity"/>
    <property type="evidence" value="ECO:0007669"/>
    <property type="project" value="InterPro"/>
</dbReference>
<dbReference type="SMART" id="SM00388">
    <property type="entry name" value="HisKA"/>
    <property type="match status" value="1"/>
</dbReference>
<dbReference type="Proteomes" id="UP000018896">
    <property type="component" value="Unassembled WGS sequence"/>
</dbReference>
<reference evidence="15 16" key="1">
    <citation type="journal article" date="2014" name="Genome Announc.">
        <title>Draft Genome Sequences of Three Alkaliphilic Bacillus Strains, Bacillus wakoensis JCM 9140T, Bacillus akibai JCM 9157T, and Bacillus hemicellulosilyticus JCM 9152T.</title>
        <authorList>
            <person name="Yuki M."/>
            <person name="Oshima K."/>
            <person name="Suda W."/>
            <person name="Oshida Y."/>
            <person name="Kitamura K."/>
            <person name="Iida T."/>
            <person name="Hattori M."/>
            <person name="Ohkuma M."/>
        </authorList>
    </citation>
    <scope>NUCLEOTIDE SEQUENCE [LARGE SCALE GENOMIC DNA]</scope>
    <source>
        <strain evidence="15 16">JCM 9157</strain>
    </source>
</reference>
<dbReference type="STRING" id="1236973.JCM9157_721"/>
<keyword evidence="7" id="KW-0547">Nucleotide-binding</keyword>
<dbReference type="GO" id="GO:0071555">
    <property type="term" value="P:cell wall organization"/>
    <property type="evidence" value="ECO:0007669"/>
    <property type="project" value="InterPro"/>
</dbReference>
<dbReference type="InterPro" id="IPR003661">
    <property type="entry name" value="HisK_dim/P_dom"/>
</dbReference>
<feature type="transmembrane region" description="Helical" evidence="13">
    <location>
        <begin position="158"/>
        <end position="180"/>
    </location>
</feature>
<dbReference type="SUPFAM" id="SSF47384">
    <property type="entry name" value="Homodimeric domain of signal transducing histidine kinase"/>
    <property type="match status" value="1"/>
</dbReference>
<evidence type="ECO:0000256" key="13">
    <source>
        <dbReference type="SAM" id="Phobius"/>
    </source>
</evidence>
<evidence type="ECO:0000313" key="15">
    <source>
        <dbReference type="EMBL" id="GAE33700.1"/>
    </source>
</evidence>
<dbReference type="InterPro" id="IPR011620">
    <property type="entry name" value="Sig_transdc_His_kinase_LytS_TM"/>
</dbReference>
<accession>W4QNK5</accession>
<evidence type="ECO:0000256" key="5">
    <source>
        <dbReference type="ARBA" id="ARBA00022679"/>
    </source>
</evidence>
<evidence type="ECO:0000259" key="14">
    <source>
        <dbReference type="SMART" id="SM00388"/>
    </source>
</evidence>
<comment type="catalytic activity">
    <reaction evidence="1">
        <text>ATP + protein L-histidine = ADP + protein N-phospho-L-histidine.</text>
        <dbReference type="EC" id="2.7.13.3"/>
    </reaction>
</comment>
<evidence type="ECO:0000256" key="9">
    <source>
        <dbReference type="ARBA" id="ARBA00022840"/>
    </source>
</evidence>
<dbReference type="GO" id="GO:0005524">
    <property type="term" value="F:ATP binding"/>
    <property type="evidence" value="ECO:0007669"/>
    <property type="project" value="UniProtKB-KW"/>
</dbReference>
<keyword evidence="8 15" id="KW-0418">Kinase</keyword>
<feature type="transmembrane region" description="Helical" evidence="13">
    <location>
        <begin position="6"/>
        <end position="23"/>
    </location>
</feature>
<gene>
    <name evidence="15" type="ORF">JCM9157_721</name>
</gene>
<dbReference type="RefSeq" id="WP_235714781.1">
    <property type="nucleotide sequence ID" value="NZ_BAUV01000003.1"/>
</dbReference>
<evidence type="ECO:0000256" key="8">
    <source>
        <dbReference type="ARBA" id="ARBA00022777"/>
    </source>
</evidence>
<evidence type="ECO:0000256" key="3">
    <source>
        <dbReference type="ARBA" id="ARBA00012438"/>
    </source>
</evidence>
<evidence type="ECO:0000256" key="12">
    <source>
        <dbReference type="ARBA" id="ARBA00023136"/>
    </source>
</evidence>
<keyword evidence="10 13" id="KW-1133">Transmembrane helix</keyword>
<keyword evidence="4" id="KW-1003">Cell membrane</keyword>
<dbReference type="CDD" id="cd00082">
    <property type="entry name" value="HisKA"/>
    <property type="match status" value="1"/>
</dbReference>
<dbReference type="EMBL" id="BAUV01000003">
    <property type="protein sequence ID" value="GAE33700.1"/>
    <property type="molecule type" value="Genomic_DNA"/>
</dbReference>
<sequence>MTETLLINFLFLLLPVLIYLLFFESRAAAAESKLVVFLLSTLSMILCMTFPIQIAHLGFLFDLRYVPFIIAALFTGYKVAFPLYIVLNIYRFIIGGDGVFMSFLVSTIIFILVPLGHKYFIKQTSNKRVVFAGFVSFLVMLLFLTTLSMFFPTLNRDYWLIAVNVVTIHVLGAIIIMVFIEKIIANAKNREAFAHSDRLHVISELSASVSHEIRNPLTVTNGFLQLLGKSERLEEQEKRYIDLSLKELNRAEQIVSDFLALAKPQAHNMVRSNLNKKQNM</sequence>
<keyword evidence="5" id="KW-0808">Transferase</keyword>
<dbReference type="PANTHER" id="PTHR43065:SF46">
    <property type="entry name" value="C4-DICARBOXYLATE TRANSPORT SENSOR PROTEIN DCTB"/>
    <property type="match status" value="1"/>
</dbReference>
<dbReference type="AlphaFoldDB" id="W4QNK5"/>
<dbReference type="EC" id="2.7.13.3" evidence="3"/>
<dbReference type="InterPro" id="IPR036097">
    <property type="entry name" value="HisK_dim/P_sf"/>
</dbReference>
<evidence type="ECO:0000256" key="11">
    <source>
        <dbReference type="ARBA" id="ARBA00023012"/>
    </source>
</evidence>
<dbReference type="Pfam" id="PF00512">
    <property type="entry name" value="HisKA"/>
    <property type="match status" value="1"/>
</dbReference>
<evidence type="ECO:0000256" key="6">
    <source>
        <dbReference type="ARBA" id="ARBA00022692"/>
    </source>
</evidence>
<proteinExistence type="predicted"/>
<evidence type="ECO:0000256" key="1">
    <source>
        <dbReference type="ARBA" id="ARBA00000085"/>
    </source>
</evidence>